<feature type="compositionally biased region" description="Low complexity" evidence="1">
    <location>
        <begin position="145"/>
        <end position="155"/>
    </location>
</feature>
<feature type="compositionally biased region" description="Polar residues" evidence="1">
    <location>
        <begin position="271"/>
        <end position="281"/>
    </location>
</feature>
<feature type="compositionally biased region" description="Basic and acidic residues" evidence="1">
    <location>
        <begin position="64"/>
        <end position="94"/>
    </location>
</feature>
<organism evidence="2 3">
    <name type="scientific">Seiridium unicorne</name>
    <dbReference type="NCBI Taxonomy" id="138068"/>
    <lineage>
        <taxon>Eukaryota</taxon>
        <taxon>Fungi</taxon>
        <taxon>Dikarya</taxon>
        <taxon>Ascomycota</taxon>
        <taxon>Pezizomycotina</taxon>
        <taxon>Sordariomycetes</taxon>
        <taxon>Xylariomycetidae</taxon>
        <taxon>Amphisphaeriales</taxon>
        <taxon>Sporocadaceae</taxon>
        <taxon>Seiridium</taxon>
    </lineage>
</organism>
<feature type="compositionally biased region" description="Basic and acidic residues" evidence="1">
    <location>
        <begin position="107"/>
        <end position="116"/>
    </location>
</feature>
<comment type="caution">
    <text evidence="2">The sequence shown here is derived from an EMBL/GenBank/DDBJ whole genome shotgun (WGS) entry which is preliminary data.</text>
</comment>
<keyword evidence="3" id="KW-1185">Reference proteome</keyword>
<evidence type="ECO:0000313" key="3">
    <source>
        <dbReference type="Proteomes" id="UP001408356"/>
    </source>
</evidence>
<feature type="region of interest" description="Disordered" evidence="1">
    <location>
        <begin position="1"/>
        <end position="164"/>
    </location>
</feature>
<evidence type="ECO:0000313" key="2">
    <source>
        <dbReference type="EMBL" id="KAK9425128.1"/>
    </source>
</evidence>
<evidence type="ECO:0000256" key="1">
    <source>
        <dbReference type="SAM" id="MobiDB-lite"/>
    </source>
</evidence>
<proteinExistence type="predicted"/>
<dbReference type="EMBL" id="JARVKF010000024">
    <property type="protein sequence ID" value="KAK9425128.1"/>
    <property type="molecule type" value="Genomic_DNA"/>
</dbReference>
<feature type="region of interest" description="Disordered" evidence="1">
    <location>
        <begin position="271"/>
        <end position="319"/>
    </location>
</feature>
<accession>A0ABR2VER0</accession>
<feature type="compositionally biased region" description="Low complexity" evidence="1">
    <location>
        <begin position="117"/>
        <end position="129"/>
    </location>
</feature>
<name>A0ABR2VER0_9PEZI</name>
<protein>
    <submittedName>
        <fullName evidence="2">Uncharacterized protein</fullName>
    </submittedName>
</protein>
<feature type="compositionally biased region" description="Basic and acidic residues" evidence="1">
    <location>
        <begin position="1"/>
        <end position="10"/>
    </location>
</feature>
<reference evidence="2 3" key="1">
    <citation type="journal article" date="2024" name="J. Plant Pathol.">
        <title>Sequence and assembly of the genome of Seiridium unicorne, isolate CBS 538.82, causal agent of cypress canker disease.</title>
        <authorList>
            <person name="Scali E."/>
            <person name="Rocca G.D."/>
            <person name="Danti R."/>
            <person name="Garbelotto M."/>
            <person name="Barberini S."/>
            <person name="Baroncelli R."/>
            <person name="Emiliani G."/>
        </authorList>
    </citation>
    <scope>NUCLEOTIDE SEQUENCE [LARGE SCALE GENOMIC DNA]</scope>
    <source>
        <strain evidence="2 3">BM-138-508</strain>
    </source>
</reference>
<sequence>MASGFDRLEKFFGASRRREKASQEKTVVTRNAISMHAPYRRPGAREKSPFPSPSFLKPTSTRMQPRDPKYQRPEEEGQMVKDKARSRSLPDVKKSLRGHCPAFNSLEMERKTRSYESSRPSSITDSPSTPQLPGFRFPEDSLFRSPETPTTSAETSPRHIKNEAAFDTPKQEAGDHKLLDWSPRQLSLMFDSNELRSINEQLGLDPRNDAQESIILMPSPMFVAPERPPPKSPLRAKRPRILATRRSQELSKVQDWTFSKFPKQYSVISSSTCQTYSPPTSDSEDGYSPRATAHSRPASRYETPDIYSADSSPKLSPKARLTEGYGRAGLRETWGIRCGDPKLGFAEPGGDLIPRSCLKKTESAATLSAANSKISQERILQEPTIDDIYALSDDDIFEARPFSPRPPTPPPKDDIPLHIRRRTPTQNVTQLQRSHVVNLKSGVVTPPETPTDLQFLIPLPASHSSGELGAIMAAGIAKKYNFDLIYLVSLWPSGAGNHLDPSLHLTPSSAQQSTAHGGSIYASPNSKITGRYLAAFGLNQFGQPFQMHTKVLLKALRTQGWNEYDDPTTPLNHGWACSFNSDCVPLEQQGVDAKISRSSANCGIVFAAYTRQNDRSLIPREYSRKEDFLSTLHADVARLVDILLAKK</sequence>
<dbReference type="Proteomes" id="UP001408356">
    <property type="component" value="Unassembled WGS sequence"/>
</dbReference>
<gene>
    <name evidence="2" type="ORF">SUNI508_03268</name>
</gene>